<feature type="domain" description="Stress-response A/B barrel" evidence="1">
    <location>
        <begin position="2"/>
        <end position="94"/>
    </location>
</feature>
<dbReference type="InterPro" id="IPR013097">
    <property type="entry name" value="Dabb"/>
</dbReference>
<name>A0A1H9CJV1_9ACTN</name>
<organism evidence="2 3">
    <name type="scientific">Microlunatus flavus</name>
    <dbReference type="NCBI Taxonomy" id="1036181"/>
    <lineage>
        <taxon>Bacteria</taxon>
        <taxon>Bacillati</taxon>
        <taxon>Actinomycetota</taxon>
        <taxon>Actinomycetes</taxon>
        <taxon>Propionibacteriales</taxon>
        <taxon>Propionibacteriaceae</taxon>
        <taxon>Microlunatus</taxon>
    </lineage>
</organism>
<dbReference type="Proteomes" id="UP000198504">
    <property type="component" value="Unassembled WGS sequence"/>
</dbReference>
<evidence type="ECO:0000313" key="3">
    <source>
        <dbReference type="Proteomes" id="UP000198504"/>
    </source>
</evidence>
<keyword evidence="3" id="KW-1185">Reference proteome</keyword>
<reference evidence="3" key="1">
    <citation type="submission" date="2016-10" db="EMBL/GenBank/DDBJ databases">
        <authorList>
            <person name="Varghese N."/>
            <person name="Submissions S."/>
        </authorList>
    </citation>
    <scope>NUCLEOTIDE SEQUENCE [LARGE SCALE GENOMIC DNA]</scope>
    <source>
        <strain evidence="3">CGMCC 4.6856</strain>
    </source>
</reference>
<dbReference type="OrthoDB" id="9808130at2"/>
<evidence type="ECO:0000259" key="1">
    <source>
        <dbReference type="PROSITE" id="PS51502"/>
    </source>
</evidence>
<sequence length="98" mass="11062">MIRHTVAFRLVHPEGSPEEQAFLTEGPALLRAIPGVEDFVVSRQVGAKSTLRFQFAMTFADQAAYDAYDAHPDHRRFVETRWAGEVAEFAELDLVPYP</sequence>
<protein>
    <submittedName>
        <fullName evidence="2">Stress responsive A/B Barrel Domain</fullName>
    </submittedName>
</protein>
<proteinExistence type="predicted"/>
<dbReference type="PROSITE" id="PS51502">
    <property type="entry name" value="S_R_A_B_BARREL"/>
    <property type="match status" value="1"/>
</dbReference>
<gene>
    <name evidence="2" type="ORF">SAMN05421756_102235</name>
</gene>
<dbReference type="Gene3D" id="3.30.70.100">
    <property type="match status" value="1"/>
</dbReference>
<evidence type="ECO:0000313" key="2">
    <source>
        <dbReference type="EMBL" id="SEQ01439.1"/>
    </source>
</evidence>
<dbReference type="EMBL" id="FOFA01000002">
    <property type="protein sequence ID" value="SEQ01439.1"/>
    <property type="molecule type" value="Genomic_DNA"/>
</dbReference>
<dbReference type="STRING" id="1036181.SAMN05421756_102235"/>
<dbReference type="InterPro" id="IPR011008">
    <property type="entry name" value="Dimeric_a/b-barrel"/>
</dbReference>
<dbReference type="RefSeq" id="WP_091178142.1">
    <property type="nucleotide sequence ID" value="NZ_FOFA01000002.1"/>
</dbReference>
<accession>A0A1H9CJV1</accession>
<dbReference type="SMART" id="SM00886">
    <property type="entry name" value="Dabb"/>
    <property type="match status" value="1"/>
</dbReference>
<dbReference type="AlphaFoldDB" id="A0A1H9CJV1"/>
<dbReference type="SUPFAM" id="SSF54909">
    <property type="entry name" value="Dimeric alpha+beta barrel"/>
    <property type="match status" value="1"/>
</dbReference>
<dbReference type="Pfam" id="PF07876">
    <property type="entry name" value="Dabb"/>
    <property type="match status" value="1"/>
</dbReference>